<name>A0A840WSB1_9ACTN</name>
<evidence type="ECO:0000313" key="3">
    <source>
        <dbReference type="Proteomes" id="UP000579647"/>
    </source>
</evidence>
<evidence type="ECO:0000313" key="2">
    <source>
        <dbReference type="EMBL" id="MBB5494516.1"/>
    </source>
</evidence>
<evidence type="ECO:0000256" key="1">
    <source>
        <dbReference type="SAM" id="MobiDB-lite"/>
    </source>
</evidence>
<keyword evidence="3" id="KW-1185">Reference proteome</keyword>
<dbReference type="RefSeq" id="WP_184368122.1">
    <property type="nucleotide sequence ID" value="NZ_BAAAKM010000026.1"/>
</dbReference>
<protein>
    <submittedName>
        <fullName evidence="2">Uncharacterized protein</fullName>
    </submittedName>
</protein>
<dbReference type="EMBL" id="JACHDO010000001">
    <property type="protein sequence ID" value="MBB5494516.1"/>
    <property type="molecule type" value="Genomic_DNA"/>
</dbReference>
<dbReference type="AlphaFoldDB" id="A0A840WSB1"/>
<proteinExistence type="predicted"/>
<organism evidence="2 3">
    <name type="scientific">Nocardiopsis metallicus</name>
    <dbReference type="NCBI Taxonomy" id="179819"/>
    <lineage>
        <taxon>Bacteria</taxon>
        <taxon>Bacillati</taxon>
        <taxon>Actinomycetota</taxon>
        <taxon>Actinomycetes</taxon>
        <taxon>Streptosporangiales</taxon>
        <taxon>Nocardiopsidaceae</taxon>
        <taxon>Nocardiopsis</taxon>
    </lineage>
</organism>
<accession>A0A840WSB1</accession>
<gene>
    <name evidence="2" type="ORF">HNR07_005653</name>
</gene>
<sequence length="60" mass="6422">MEPSDKSHHSHEPATGHAALNPDEVAECPAMRGAMVVKTEAEEDGLVREYTHCVPPAPTS</sequence>
<feature type="compositionally biased region" description="Basic and acidic residues" evidence="1">
    <location>
        <begin position="1"/>
        <end position="14"/>
    </location>
</feature>
<feature type="region of interest" description="Disordered" evidence="1">
    <location>
        <begin position="1"/>
        <end position="25"/>
    </location>
</feature>
<reference evidence="2 3" key="1">
    <citation type="submission" date="2020-08" db="EMBL/GenBank/DDBJ databases">
        <title>Sequencing the genomes of 1000 actinobacteria strains.</title>
        <authorList>
            <person name="Klenk H.-P."/>
        </authorList>
    </citation>
    <scope>NUCLEOTIDE SEQUENCE [LARGE SCALE GENOMIC DNA]</scope>
    <source>
        <strain evidence="2 3">DSM 44598</strain>
    </source>
</reference>
<dbReference type="Proteomes" id="UP000579647">
    <property type="component" value="Unassembled WGS sequence"/>
</dbReference>
<comment type="caution">
    <text evidence="2">The sequence shown here is derived from an EMBL/GenBank/DDBJ whole genome shotgun (WGS) entry which is preliminary data.</text>
</comment>